<dbReference type="Gene3D" id="1.10.132.120">
    <property type="match status" value="1"/>
</dbReference>
<evidence type="ECO:0000256" key="3">
    <source>
        <dbReference type="ARBA" id="ARBA00012891"/>
    </source>
</evidence>
<dbReference type="OrthoDB" id="9778962at2"/>
<dbReference type="Proteomes" id="UP000183530">
    <property type="component" value="Chromosome"/>
</dbReference>
<evidence type="ECO:0000256" key="6">
    <source>
        <dbReference type="ARBA" id="ARBA00023235"/>
    </source>
</evidence>
<name>A0A1L2ZN66_9MICC</name>
<dbReference type="InterPro" id="IPR049331">
    <property type="entry name" value="Top1B_N_bact"/>
</dbReference>
<evidence type="ECO:0000256" key="1">
    <source>
        <dbReference type="ARBA" id="ARBA00000213"/>
    </source>
</evidence>
<dbReference type="RefSeq" id="WP_071894301.1">
    <property type="nucleotide sequence ID" value="NZ_CP018135.1"/>
</dbReference>
<dbReference type="PROSITE" id="PS52038">
    <property type="entry name" value="TOPO_IB_2"/>
    <property type="match status" value="1"/>
</dbReference>
<dbReference type="InterPro" id="IPR013500">
    <property type="entry name" value="TopoI_cat_euk"/>
</dbReference>
<accession>A0A1L2ZN66</accession>
<dbReference type="KEGG" id="nae:BHE16_07145"/>
<dbReference type="PANTHER" id="PTHR10290:SF3">
    <property type="entry name" value="DNA TOPOISOMERASE 1"/>
    <property type="match status" value="1"/>
</dbReference>
<dbReference type="PANTHER" id="PTHR10290">
    <property type="entry name" value="DNA TOPOISOMERASE I"/>
    <property type="match status" value="1"/>
</dbReference>
<dbReference type="GO" id="GO:0006265">
    <property type="term" value="P:DNA topological change"/>
    <property type="evidence" value="ECO:0007669"/>
    <property type="project" value="InterPro"/>
</dbReference>
<dbReference type="Pfam" id="PF21338">
    <property type="entry name" value="Top1B_N_bact"/>
    <property type="match status" value="1"/>
</dbReference>
<evidence type="ECO:0000256" key="5">
    <source>
        <dbReference type="ARBA" id="ARBA00023125"/>
    </source>
</evidence>
<dbReference type="SUPFAM" id="SSF56349">
    <property type="entry name" value="DNA breaking-rejoining enzymes"/>
    <property type="match status" value="1"/>
</dbReference>
<dbReference type="EMBL" id="CP018135">
    <property type="protein sequence ID" value="APF40824.1"/>
    <property type="molecule type" value="Genomic_DNA"/>
</dbReference>
<evidence type="ECO:0000313" key="9">
    <source>
        <dbReference type="EMBL" id="APF40824.1"/>
    </source>
</evidence>
<reference evidence="9 10" key="1">
    <citation type="submission" date="2016-11" db="EMBL/GenBank/DDBJ databases">
        <title>Genome sequencing of Zhihengliuella aestuarii B18 antagonistic to Plasmodiophora brassicae.</title>
        <authorList>
            <person name="Luo Y."/>
        </authorList>
    </citation>
    <scope>NUCLEOTIDE SEQUENCE [LARGE SCALE GENOMIC DNA]</scope>
    <source>
        <strain evidence="9 10">B18</strain>
    </source>
</reference>
<comment type="similarity">
    <text evidence="2">Belongs to the type IB topoisomerase family.</text>
</comment>
<protein>
    <recommendedName>
        <fullName evidence="3">DNA topoisomerase</fullName>
        <ecNumber evidence="3">5.6.2.1</ecNumber>
    </recommendedName>
</protein>
<keyword evidence="4" id="KW-0799">Topoisomerase</keyword>
<dbReference type="SUPFAM" id="SSF55869">
    <property type="entry name" value="DNA topoisomerase I domain"/>
    <property type="match status" value="1"/>
</dbReference>
<evidence type="ECO:0000256" key="2">
    <source>
        <dbReference type="ARBA" id="ARBA00006645"/>
    </source>
</evidence>
<dbReference type="PRINTS" id="PR00416">
    <property type="entry name" value="EUTPISMRASEI"/>
</dbReference>
<dbReference type="EC" id="5.6.2.1" evidence="3"/>
<keyword evidence="5" id="KW-0238">DNA-binding</keyword>
<dbReference type="InterPro" id="IPR051062">
    <property type="entry name" value="Topoisomerase_IB"/>
</dbReference>
<dbReference type="AlphaFoldDB" id="A0A1L2ZN66"/>
<dbReference type="Pfam" id="PF01028">
    <property type="entry name" value="Topoisom_I"/>
    <property type="match status" value="1"/>
</dbReference>
<dbReference type="InterPro" id="IPR001631">
    <property type="entry name" value="TopoI"/>
</dbReference>
<evidence type="ECO:0000259" key="7">
    <source>
        <dbReference type="Pfam" id="PF01028"/>
    </source>
</evidence>
<dbReference type="InterPro" id="IPR011010">
    <property type="entry name" value="DNA_brk_join_enz"/>
</dbReference>
<dbReference type="GO" id="GO:0003917">
    <property type="term" value="F:DNA topoisomerase type I (single strand cut, ATP-independent) activity"/>
    <property type="evidence" value="ECO:0007669"/>
    <property type="project" value="UniProtKB-EC"/>
</dbReference>
<feature type="domain" description="DNA topoisomerase I catalytic core eukaryotic-type" evidence="7">
    <location>
        <begin position="74"/>
        <end position="282"/>
    </location>
</feature>
<evidence type="ECO:0000259" key="8">
    <source>
        <dbReference type="Pfam" id="PF21338"/>
    </source>
</evidence>
<evidence type="ECO:0000313" key="10">
    <source>
        <dbReference type="Proteomes" id="UP000183530"/>
    </source>
</evidence>
<keyword evidence="6 9" id="KW-0413">Isomerase</keyword>
<keyword evidence="10" id="KW-1185">Reference proteome</keyword>
<feature type="domain" description="DNA topoisomerase IB N-terminal" evidence="8">
    <location>
        <begin position="15"/>
        <end position="62"/>
    </location>
</feature>
<dbReference type="GO" id="GO:0003677">
    <property type="term" value="F:DNA binding"/>
    <property type="evidence" value="ECO:0007669"/>
    <property type="project" value="UniProtKB-KW"/>
</dbReference>
<dbReference type="Gene3D" id="3.90.15.10">
    <property type="entry name" value="Topoisomerase I, Chain A, domain 3"/>
    <property type="match status" value="1"/>
</dbReference>
<dbReference type="STRING" id="556325.BHE16_07145"/>
<dbReference type="InterPro" id="IPR014711">
    <property type="entry name" value="TopoI_cat_a-hlx-sub_euk"/>
</dbReference>
<comment type="catalytic activity">
    <reaction evidence="1">
        <text>ATP-independent breakage of single-stranded DNA, followed by passage and rejoining.</text>
        <dbReference type="EC" id="5.6.2.1"/>
    </reaction>
</comment>
<proteinExistence type="inferred from homology"/>
<sequence length="327" mass="37022">MSQRLSITRIPKAQGFEYRRRGELLTKRADIARIEALAIPPAWTDVEISSSSSAKVQARGRDAAGRVQIIYHPSFRRRQDREKFARAERFGKALPKLRAQVDRDLRRRKLNRKRVAACVVHLMDEQLFRVGNQQYADANGSFGITTLRKKHLRLRKNTVHFAFVGKSGTSHRKTVRDTRATRILEQLMELPGPAVFQFLEDDDAAPHPLSSADVNAYIRKHLGKSFSAKDFRTWGATVFAVQTLLDLDPADLGTKSQRAAAVRTIVKEVAQQLGNTESVAKSSYIDPRVLEAAAHPRRLKVVRNAKLRSAPYRTHSEQRTIALLERS</sequence>
<evidence type="ECO:0000256" key="4">
    <source>
        <dbReference type="ARBA" id="ARBA00023029"/>
    </source>
</evidence>
<gene>
    <name evidence="9" type="ORF">BHE16_07145</name>
</gene>
<dbReference type="InterPro" id="IPR035447">
    <property type="entry name" value="DNA_topo_I_N_sf"/>
</dbReference>
<organism evidence="9 10">
    <name type="scientific">Neomicrococcus aestuarii</name>
    <dbReference type="NCBI Taxonomy" id="556325"/>
    <lineage>
        <taxon>Bacteria</taxon>
        <taxon>Bacillati</taxon>
        <taxon>Actinomycetota</taxon>
        <taxon>Actinomycetes</taxon>
        <taxon>Micrococcales</taxon>
        <taxon>Micrococcaceae</taxon>
        <taxon>Neomicrococcus</taxon>
    </lineage>
</organism>
<dbReference type="Gene3D" id="3.30.66.10">
    <property type="entry name" value="DNA topoisomerase I domain"/>
    <property type="match status" value="1"/>
</dbReference>